<keyword evidence="6 8" id="KW-1133">Transmembrane helix</keyword>
<feature type="transmembrane region" description="Helical" evidence="8">
    <location>
        <begin position="269"/>
        <end position="288"/>
    </location>
</feature>
<organism evidence="9 10">
    <name type="scientific">Virgibacillus siamensis</name>
    <dbReference type="NCBI Taxonomy" id="480071"/>
    <lineage>
        <taxon>Bacteria</taxon>
        <taxon>Bacillati</taxon>
        <taxon>Bacillota</taxon>
        <taxon>Bacilli</taxon>
        <taxon>Bacillales</taxon>
        <taxon>Bacillaceae</taxon>
        <taxon>Virgibacillus</taxon>
    </lineage>
</organism>
<feature type="transmembrane region" description="Helical" evidence="8">
    <location>
        <begin position="304"/>
        <end position="323"/>
    </location>
</feature>
<comment type="similarity">
    <text evidence="2">Belongs to the amino acid-polyamine-organocation (APC) superfamily. Spore germination protein (SGP) (TC 2.A.3.9) family.</text>
</comment>
<dbReference type="PANTHER" id="PTHR34975">
    <property type="entry name" value="SPORE GERMINATION PROTEIN A2"/>
    <property type="match status" value="1"/>
</dbReference>
<comment type="caution">
    <text evidence="9">The sequence shown here is derived from an EMBL/GenBank/DDBJ whole genome shotgun (WGS) entry which is preliminary data.</text>
</comment>
<dbReference type="Gene3D" id="1.20.1740.10">
    <property type="entry name" value="Amino acid/polyamine transporter I"/>
    <property type="match status" value="1"/>
</dbReference>
<feature type="transmembrane region" description="Helical" evidence="8">
    <location>
        <begin position="141"/>
        <end position="162"/>
    </location>
</feature>
<evidence type="ECO:0000256" key="4">
    <source>
        <dbReference type="ARBA" id="ARBA00022544"/>
    </source>
</evidence>
<feature type="transmembrane region" description="Helical" evidence="8">
    <location>
        <begin position="335"/>
        <end position="353"/>
    </location>
</feature>
<evidence type="ECO:0000256" key="3">
    <source>
        <dbReference type="ARBA" id="ARBA00022448"/>
    </source>
</evidence>
<feature type="transmembrane region" description="Helical" evidence="8">
    <location>
        <begin position="41"/>
        <end position="62"/>
    </location>
</feature>
<evidence type="ECO:0000256" key="5">
    <source>
        <dbReference type="ARBA" id="ARBA00022692"/>
    </source>
</evidence>
<keyword evidence="10" id="KW-1185">Reference proteome</keyword>
<keyword evidence="3" id="KW-0813">Transport</keyword>
<feature type="transmembrane region" description="Helical" evidence="8">
    <location>
        <begin position="115"/>
        <end position="135"/>
    </location>
</feature>
<dbReference type="RefSeq" id="WP_343815913.1">
    <property type="nucleotide sequence ID" value="NZ_BAAADS010000025.1"/>
</dbReference>
<keyword evidence="7 8" id="KW-0472">Membrane</keyword>
<accession>A0ABP3RNW7</accession>
<evidence type="ECO:0000256" key="8">
    <source>
        <dbReference type="SAM" id="Phobius"/>
    </source>
</evidence>
<dbReference type="EMBL" id="BAAADS010000025">
    <property type="protein sequence ID" value="GAA0614032.1"/>
    <property type="molecule type" value="Genomic_DNA"/>
</dbReference>
<feature type="transmembrane region" description="Helical" evidence="8">
    <location>
        <begin position="183"/>
        <end position="207"/>
    </location>
</feature>
<sequence>MIGAKDSVSSLMVFILITASQVGVGVLGFQSYIIKYAGHDAWMSLPIAGAGISFIIMIMYAMLNHDEQGDIVSIHSFALGKWIGTVCTTLFAVYLLTMAVVVMRTYLEIIQVWMFPHMSLWAVLLFILPLVFYIIGGEFRIVVGVSFFGVVYPSLLILSFFFPLQYARMSNIMPFFDHSIIEIIQSSSLAILNFMGFVTLLVFYPFIQKAQHSQKFAHYGNLYTTLFYTFVCFISFVYYNQAELKEIIWATLGLWKIIELPILARFEYFGIATLFFSILPNIALYTWACGRTLSRQFQISQRKISYVLLAIIFISCLFFDDRAEIGVLNDLTGKVGSYFLFIYIPILFLLHWIRRRVKKHAS</sequence>
<feature type="transmembrane region" description="Helical" evidence="8">
    <location>
        <begin position="219"/>
        <end position="239"/>
    </location>
</feature>
<comment type="subcellular location">
    <subcellularLocation>
        <location evidence="1">Membrane</location>
        <topology evidence="1">Multi-pass membrane protein</topology>
    </subcellularLocation>
</comment>
<evidence type="ECO:0000256" key="6">
    <source>
        <dbReference type="ARBA" id="ARBA00022989"/>
    </source>
</evidence>
<evidence type="ECO:0000256" key="1">
    <source>
        <dbReference type="ARBA" id="ARBA00004141"/>
    </source>
</evidence>
<dbReference type="Proteomes" id="UP001500866">
    <property type="component" value="Unassembled WGS sequence"/>
</dbReference>
<protein>
    <submittedName>
        <fullName evidence="9">GerAB/ArcD/ProY family transporter</fullName>
    </submittedName>
</protein>
<dbReference type="InterPro" id="IPR004761">
    <property type="entry name" value="Spore_GerAB"/>
</dbReference>
<gene>
    <name evidence="9" type="ORF">GCM10009001_34110</name>
</gene>
<evidence type="ECO:0000313" key="9">
    <source>
        <dbReference type="EMBL" id="GAA0614032.1"/>
    </source>
</evidence>
<feature type="transmembrane region" description="Helical" evidence="8">
    <location>
        <begin position="12"/>
        <end position="34"/>
    </location>
</feature>
<name>A0ABP3RNW7_9BACI</name>
<keyword evidence="4" id="KW-0309">Germination</keyword>
<feature type="transmembrane region" description="Helical" evidence="8">
    <location>
        <begin position="82"/>
        <end position="103"/>
    </location>
</feature>
<evidence type="ECO:0000256" key="2">
    <source>
        <dbReference type="ARBA" id="ARBA00007998"/>
    </source>
</evidence>
<evidence type="ECO:0000313" key="10">
    <source>
        <dbReference type="Proteomes" id="UP001500866"/>
    </source>
</evidence>
<proteinExistence type="inferred from homology"/>
<reference evidence="10" key="1">
    <citation type="journal article" date="2019" name="Int. J. Syst. Evol. Microbiol.">
        <title>The Global Catalogue of Microorganisms (GCM) 10K type strain sequencing project: providing services to taxonomists for standard genome sequencing and annotation.</title>
        <authorList>
            <consortium name="The Broad Institute Genomics Platform"/>
            <consortium name="The Broad Institute Genome Sequencing Center for Infectious Disease"/>
            <person name="Wu L."/>
            <person name="Ma J."/>
        </authorList>
    </citation>
    <scope>NUCLEOTIDE SEQUENCE [LARGE SCALE GENOMIC DNA]</scope>
    <source>
        <strain evidence="10">JCM 15395</strain>
    </source>
</reference>
<dbReference type="PANTHER" id="PTHR34975:SF2">
    <property type="entry name" value="SPORE GERMINATION PROTEIN A2"/>
    <property type="match status" value="1"/>
</dbReference>
<evidence type="ECO:0000256" key="7">
    <source>
        <dbReference type="ARBA" id="ARBA00023136"/>
    </source>
</evidence>
<keyword evidence="5 8" id="KW-0812">Transmembrane</keyword>
<dbReference type="Pfam" id="PF03845">
    <property type="entry name" value="Spore_permease"/>
    <property type="match status" value="1"/>
</dbReference>